<dbReference type="HOGENOM" id="CLU_137967_0_0_6"/>
<evidence type="ECO:0000313" key="2">
    <source>
        <dbReference type="EMBL" id="EIC21082.1"/>
    </source>
</evidence>
<keyword evidence="1" id="KW-0812">Transmembrane</keyword>
<reference evidence="3" key="1">
    <citation type="submission" date="2011-06" db="EMBL/GenBank/DDBJ databases">
        <authorList>
            <consortium name="US DOE Joint Genome Institute (JGI-PGF)"/>
            <person name="Lucas S."/>
            <person name="Han J."/>
            <person name="Lapidus A."/>
            <person name="Cheng J.-F."/>
            <person name="Goodwin L."/>
            <person name="Pitluck S."/>
            <person name="Peters L."/>
            <person name="Land M.L."/>
            <person name="Hauser L."/>
            <person name="Vogl K."/>
            <person name="Liu Z."/>
            <person name="Overmann J."/>
            <person name="Frigaard N.-U."/>
            <person name="Bryant D.A."/>
            <person name="Woyke T.J."/>
        </authorList>
    </citation>
    <scope>NUCLEOTIDE SEQUENCE [LARGE SCALE GENOMIC DNA]</scope>
    <source>
        <strain evidence="3">970</strain>
    </source>
</reference>
<dbReference type="STRING" id="631362.Thi970DRAFT_04767"/>
<name>H8Z3T0_9GAMM</name>
<evidence type="ECO:0000313" key="3">
    <source>
        <dbReference type="Proteomes" id="UP000002964"/>
    </source>
</evidence>
<keyword evidence="1" id="KW-1133">Transmembrane helix</keyword>
<dbReference type="eggNOG" id="ENOG5032TY3">
    <property type="taxonomic scope" value="Bacteria"/>
</dbReference>
<feature type="transmembrane region" description="Helical" evidence="1">
    <location>
        <begin position="97"/>
        <end position="114"/>
    </location>
</feature>
<proteinExistence type="predicted"/>
<keyword evidence="1" id="KW-0472">Membrane</keyword>
<sequence>MGRIPAEVQESFSEEQLSCLKVALGARSWGTHAIDWRGTLKFMRHRYYVVFLLGRNRRELSRAEQQVGLFMQAAFLTIFLTFSILTGLLTLYLAKSAAGINLIPGFSLGIWGWFKDAFL</sequence>
<gene>
    <name evidence="2" type="ORF">Thi970DRAFT_04767</name>
</gene>
<accession>H8Z3T0</accession>
<organism evidence="2 3">
    <name type="scientific">Thiorhodovibrio frisius</name>
    <dbReference type="NCBI Taxonomy" id="631362"/>
    <lineage>
        <taxon>Bacteria</taxon>
        <taxon>Pseudomonadati</taxon>
        <taxon>Pseudomonadota</taxon>
        <taxon>Gammaproteobacteria</taxon>
        <taxon>Chromatiales</taxon>
        <taxon>Chromatiaceae</taxon>
        <taxon>Thiorhodovibrio</taxon>
    </lineage>
</organism>
<reference evidence="2 3" key="2">
    <citation type="submission" date="2011-11" db="EMBL/GenBank/DDBJ databases">
        <authorList>
            <consortium name="US DOE Joint Genome Institute"/>
            <person name="Lucas S."/>
            <person name="Han J."/>
            <person name="Lapidus A."/>
            <person name="Cheng J.-F."/>
            <person name="Goodwin L."/>
            <person name="Pitluck S."/>
            <person name="Peters L."/>
            <person name="Ovchinnikova G."/>
            <person name="Zhang X."/>
            <person name="Detter J.C."/>
            <person name="Han C."/>
            <person name="Tapia R."/>
            <person name="Land M."/>
            <person name="Hauser L."/>
            <person name="Kyrpides N."/>
            <person name="Ivanova N."/>
            <person name="Pagani I."/>
            <person name="Vogl K."/>
            <person name="Liu Z."/>
            <person name="Overmann J."/>
            <person name="Frigaard N.-U."/>
            <person name="Bryant D."/>
            <person name="Woyke T."/>
        </authorList>
    </citation>
    <scope>NUCLEOTIDE SEQUENCE [LARGE SCALE GENOMIC DNA]</scope>
    <source>
        <strain evidence="2 3">970</strain>
    </source>
</reference>
<dbReference type="EMBL" id="JH603170">
    <property type="protein sequence ID" value="EIC21082.1"/>
    <property type="molecule type" value="Genomic_DNA"/>
</dbReference>
<evidence type="ECO:0008006" key="4">
    <source>
        <dbReference type="Google" id="ProtNLM"/>
    </source>
</evidence>
<dbReference type="Proteomes" id="UP000002964">
    <property type="component" value="Unassembled WGS sequence"/>
</dbReference>
<keyword evidence="3" id="KW-1185">Reference proteome</keyword>
<evidence type="ECO:0000256" key="1">
    <source>
        <dbReference type="SAM" id="Phobius"/>
    </source>
</evidence>
<dbReference type="RefSeq" id="WP_009151485.1">
    <property type="nucleotide sequence ID" value="NZ_CP121471.1"/>
</dbReference>
<dbReference type="AlphaFoldDB" id="H8Z3T0"/>
<feature type="transmembrane region" description="Helical" evidence="1">
    <location>
        <begin position="67"/>
        <end position="91"/>
    </location>
</feature>
<dbReference type="OrthoDB" id="6264467at2"/>
<protein>
    <recommendedName>
        <fullName evidence="4">3-phosphoshikimate 1-carboxyvinyltransferase</fullName>
    </recommendedName>
</protein>